<evidence type="ECO:0000313" key="2">
    <source>
        <dbReference type="Proteomes" id="UP000198649"/>
    </source>
</evidence>
<evidence type="ECO:0000313" key="1">
    <source>
        <dbReference type="EMBL" id="SFI94123.1"/>
    </source>
</evidence>
<dbReference type="AlphaFoldDB" id="A0A1I3MAW3"/>
<gene>
    <name evidence="1" type="ORF">SAMN05216561_11533</name>
</gene>
<keyword evidence="2" id="KW-1185">Reference proteome</keyword>
<dbReference type="Proteomes" id="UP000198649">
    <property type="component" value="Unassembled WGS sequence"/>
</dbReference>
<dbReference type="EMBL" id="FOQG01000015">
    <property type="protein sequence ID" value="SFI94123.1"/>
    <property type="molecule type" value="Genomic_DNA"/>
</dbReference>
<proteinExistence type="predicted"/>
<dbReference type="RefSeq" id="WP_091115678.1">
    <property type="nucleotide sequence ID" value="NZ_BKAF01000052.1"/>
</dbReference>
<name>A0A1I3MAW3_9ACTN</name>
<accession>A0A1I3MAW3</accession>
<dbReference type="STRING" id="1005945.SAMN05216561_11533"/>
<protein>
    <submittedName>
        <fullName evidence="1">Uncharacterized protein</fullName>
    </submittedName>
</protein>
<organism evidence="1 2">
    <name type="scientific">Nocardioides psychrotolerans</name>
    <dbReference type="NCBI Taxonomy" id="1005945"/>
    <lineage>
        <taxon>Bacteria</taxon>
        <taxon>Bacillati</taxon>
        <taxon>Actinomycetota</taxon>
        <taxon>Actinomycetes</taxon>
        <taxon>Propionibacteriales</taxon>
        <taxon>Nocardioidaceae</taxon>
        <taxon>Nocardioides</taxon>
    </lineage>
</organism>
<sequence>MTEPAPEPPPYPWLAPQTVLAWLKVDPANTQRVTLVEVCRMGAASWIEDQRKDLVVAGVFVAKDRVVMAGLLATARLFARTDSPNGVVSFDELGTGSILSKDPDVMRQLGRSNFKVG</sequence>
<reference evidence="1 2" key="1">
    <citation type="submission" date="2016-10" db="EMBL/GenBank/DDBJ databases">
        <authorList>
            <person name="de Groot N.N."/>
        </authorList>
    </citation>
    <scope>NUCLEOTIDE SEQUENCE [LARGE SCALE GENOMIC DNA]</scope>
    <source>
        <strain evidence="1 2">CGMCC 1.11156</strain>
    </source>
</reference>
<dbReference type="OrthoDB" id="3387386at2"/>